<dbReference type="Gene3D" id="2.170.130.10">
    <property type="entry name" value="TonB-dependent receptor, plug domain"/>
    <property type="match status" value="1"/>
</dbReference>
<dbReference type="InterPro" id="IPR036942">
    <property type="entry name" value="Beta-barrel_TonB_sf"/>
</dbReference>
<dbReference type="InterPro" id="IPR037066">
    <property type="entry name" value="Plug_dom_sf"/>
</dbReference>
<evidence type="ECO:0000256" key="6">
    <source>
        <dbReference type="ARBA" id="ARBA00023077"/>
    </source>
</evidence>
<dbReference type="InterPro" id="IPR000531">
    <property type="entry name" value="Beta-barrel_TonB"/>
</dbReference>
<dbReference type="PANTHER" id="PTHR30069">
    <property type="entry name" value="TONB-DEPENDENT OUTER MEMBRANE RECEPTOR"/>
    <property type="match status" value="1"/>
</dbReference>
<sequence length="675" mass="75849">MMKGRFLRVGRILSAWILFLSIPGSVFSQEEEWDDTLFMEGEGITVTESTETTQHMRVISKEEIEKQNTHDLATLLQETLDMGITSYGAYGNQTNINMRGFDSNRIAFLIDGVPANSLVAGGFDLSQIDPSSIDKIEVIYGGSDSKYNVSGALGGVINIITVKKEKPGLRLGGSISNTSAMPGKYRKQDGNVEKPHYEDLLDSQNYSLFGSYGAEKYSVTANIFTNRAANHFLFKDENFDTVRRKEGNEVFDTGGGLSYSRNLPDYSTIIASGDIYYGDKNIPKSGVGSSSDLIGKQTDFSTRQKLLLDMPRVFHDNFATEASLSHSWKTLDYAPSIDGSSSSLHDEHLIMGINRWTWYPGEKLTLMMGADYQYAFLNSTEFNFHDRHDGGIYLTAEFQPLEQFLIIPSVKGVFSGPQTSMPAVAVPKLGLLWNISDSLRLKNNYFRSFKQPDFQDLYWSGGGMNGNPDLKPEDGWGGDLGVLYAYKEFLNIETTMYTQWTEDSIHWAPFVGTTWRPENVGEAMYFGNDTRVKYVMPLSKGVFQTVGISLSYQYLLSYLLSYGFTWASDKRIPYMPMHTVGASLEFTWKTGSLQLSGHYEALRYSDRDNSAPMDPYFLLNINVNQKINNYLSSFLALRNLLNTFYESKESYPVPGFTATIGMRINIEPGKEKKSE</sequence>
<feature type="domain" description="TonB-dependent receptor-like beta-barrel" evidence="12">
    <location>
        <begin position="214"/>
        <end position="640"/>
    </location>
</feature>
<keyword evidence="9 10" id="KW-0998">Cell outer membrane</keyword>
<dbReference type="SUPFAM" id="SSF56935">
    <property type="entry name" value="Porins"/>
    <property type="match status" value="1"/>
</dbReference>
<protein>
    <submittedName>
        <fullName evidence="14">Putative vitamin B12 transporter BtuB (Cobalamin receptor) (Outermembrane cobalamin translocator)</fullName>
    </submittedName>
</protein>
<keyword evidence="15" id="KW-1185">Reference proteome</keyword>
<accession>F5YLA6</accession>
<dbReference type="KEGG" id="tpi:TREPR_0537"/>
<name>F5YLA6_TREPZ</name>
<comment type="similarity">
    <text evidence="10 11">Belongs to the TonB-dependent receptor family.</text>
</comment>
<evidence type="ECO:0000256" key="9">
    <source>
        <dbReference type="ARBA" id="ARBA00023237"/>
    </source>
</evidence>
<evidence type="ECO:0000313" key="15">
    <source>
        <dbReference type="Proteomes" id="UP000009223"/>
    </source>
</evidence>
<reference evidence="15" key="1">
    <citation type="submission" date="2009-12" db="EMBL/GenBank/DDBJ databases">
        <title>Complete sequence of Treponema primitia strain ZAS-2.</title>
        <authorList>
            <person name="Tetu S.G."/>
            <person name="Matson E."/>
            <person name="Ren Q."/>
            <person name="Seshadri R."/>
            <person name="Elbourne L."/>
            <person name="Hassan K.A."/>
            <person name="Durkin A."/>
            <person name="Radune D."/>
            <person name="Mohamoud Y."/>
            <person name="Shay R."/>
            <person name="Jin S."/>
            <person name="Zhang X."/>
            <person name="Lucey K."/>
            <person name="Ballor N.R."/>
            <person name="Ottesen E."/>
            <person name="Rosenthal R."/>
            <person name="Allen A."/>
            <person name="Leadbetter J.R."/>
            <person name="Paulsen I.T."/>
        </authorList>
    </citation>
    <scope>NUCLEOTIDE SEQUENCE [LARGE SCALE GENOMIC DNA]</scope>
    <source>
        <strain evidence="15">ATCC BAA-887 / DSM 12427 / ZAS-2</strain>
    </source>
</reference>
<comment type="subcellular location">
    <subcellularLocation>
        <location evidence="1 10">Cell outer membrane</location>
        <topology evidence="1 10">Multi-pass membrane protein</topology>
    </subcellularLocation>
</comment>
<keyword evidence="6 11" id="KW-0798">TonB box</keyword>
<dbReference type="GO" id="GO:0009279">
    <property type="term" value="C:cell outer membrane"/>
    <property type="evidence" value="ECO:0007669"/>
    <property type="project" value="UniProtKB-SubCell"/>
</dbReference>
<evidence type="ECO:0000313" key="14">
    <source>
        <dbReference type="EMBL" id="AEF85224.1"/>
    </source>
</evidence>
<dbReference type="Proteomes" id="UP000009223">
    <property type="component" value="Chromosome"/>
</dbReference>
<dbReference type="InterPro" id="IPR012910">
    <property type="entry name" value="Plug_dom"/>
</dbReference>
<dbReference type="InterPro" id="IPR039426">
    <property type="entry name" value="TonB-dep_rcpt-like"/>
</dbReference>
<evidence type="ECO:0000256" key="11">
    <source>
        <dbReference type="RuleBase" id="RU003357"/>
    </source>
</evidence>
<evidence type="ECO:0000256" key="7">
    <source>
        <dbReference type="ARBA" id="ARBA00023136"/>
    </source>
</evidence>
<reference evidence="14 15" key="2">
    <citation type="journal article" date="2011" name="ISME J.">
        <title>RNA-seq reveals cooperative metabolic interactions between two termite-gut spirochete species in co-culture.</title>
        <authorList>
            <person name="Rosenthal A.Z."/>
            <person name="Matson E.G."/>
            <person name="Eldar A."/>
            <person name="Leadbetter J.R."/>
        </authorList>
    </citation>
    <scope>NUCLEOTIDE SEQUENCE [LARGE SCALE GENOMIC DNA]</scope>
    <source>
        <strain evidence="15">ATCC BAA-887 / DSM 12427 / ZAS-2</strain>
    </source>
</reference>
<dbReference type="eggNOG" id="COG4206">
    <property type="taxonomic scope" value="Bacteria"/>
</dbReference>
<evidence type="ECO:0000256" key="1">
    <source>
        <dbReference type="ARBA" id="ARBA00004571"/>
    </source>
</evidence>
<dbReference type="EMBL" id="CP001843">
    <property type="protein sequence ID" value="AEF85224.1"/>
    <property type="molecule type" value="Genomic_DNA"/>
</dbReference>
<dbReference type="AlphaFoldDB" id="F5YLA6"/>
<gene>
    <name evidence="14" type="ordered locus">TREPR_0537</name>
</gene>
<dbReference type="GO" id="GO:0044718">
    <property type="term" value="P:siderophore transmembrane transport"/>
    <property type="evidence" value="ECO:0007669"/>
    <property type="project" value="TreeGrafter"/>
</dbReference>
<evidence type="ECO:0000256" key="3">
    <source>
        <dbReference type="ARBA" id="ARBA00022452"/>
    </source>
</evidence>
<dbReference type="OrthoDB" id="101167at2"/>
<dbReference type="PANTHER" id="PTHR30069:SF29">
    <property type="entry name" value="HEMOGLOBIN AND HEMOGLOBIN-HAPTOGLOBIN-BINDING PROTEIN 1-RELATED"/>
    <property type="match status" value="1"/>
</dbReference>
<evidence type="ECO:0000256" key="5">
    <source>
        <dbReference type="ARBA" id="ARBA00022729"/>
    </source>
</evidence>
<dbReference type="HOGENOM" id="CLU_417921_0_0_12"/>
<dbReference type="RefSeq" id="WP_015709484.1">
    <property type="nucleotide sequence ID" value="NC_015578.1"/>
</dbReference>
<dbReference type="GO" id="GO:0015344">
    <property type="term" value="F:siderophore uptake transmembrane transporter activity"/>
    <property type="evidence" value="ECO:0007669"/>
    <property type="project" value="TreeGrafter"/>
</dbReference>
<dbReference type="Pfam" id="PF07715">
    <property type="entry name" value="Plug"/>
    <property type="match status" value="1"/>
</dbReference>
<keyword evidence="7 10" id="KW-0472">Membrane</keyword>
<organism evidence="14 15">
    <name type="scientific">Treponema primitia (strain ATCC BAA-887 / DSM 12427 / ZAS-2)</name>
    <dbReference type="NCBI Taxonomy" id="545694"/>
    <lineage>
        <taxon>Bacteria</taxon>
        <taxon>Pseudomonadati</taxon>
        <taxon>Spirochaetota</taxon>
        <taxon>Spirochaetia</taxon>
        <taxon>Spirochaetales</taxon>
        <taxon>Treponemataceae</taxon>
        <taxon>Treponema</taxon>
    </lineage>
</organism>
<dbReference type="PROSITE" id="PS52016">
    <property type="entry name" value="TONB_DEPENDENT_REC_3"/>
    <property type="match status" value="1"/>
</dbReference>
<feature type="domain" description="TonB-dependent receptor plug" evidence="13">
    <location>
        <begin position="50"/>
        <end position="156"/>
    </location>
</feature>
<keyword evidence="8 14" id="KW-0675">Receptor</keyword>
<dbReference type="Gene3D" id="2.40.170.20">
    <property type="entry name" value="TonB-dependent receptor, beta-barrel domain"/>
    <property type="match status" value="1"/>
</dbReference>
<evidence type="ECO:0000256" key="4">
    <source>
        <dbReference type="ARBA" id="ARBA00022692"/>
    </source>
</evidence>
<evidence type="ECO:0000259" key="12">
    <source>
        <dbReference type="Pfam" id="PF00593"/>
    </source>
</evidence>
<evidence type="ECO:0000259" key="13">
    <source>
        <dbReference type="Pfam" id="PF07715"/>
    </source>
</evidence>
<evidence type="ECO:0000256" key="10">
    <source>
        <dbReference type="PROSITE-ProRule" id="PRU01360"/>
    </source>
</evidence>
<dbReference type="Pfam" id="PF00593">
    <property type="entry name" value="TonB_dep_Rec_b-barrel"/>
    <property type="match status" value="1"/>
</dbReference>
<proteinExistence type="inferred from homology"/>
<keyword evidence="4 10" id="KW-0812">Transmembrane</keyword>
<evidence type="ECO:0000256" key="8">
    <source>
        <dbReference type="ARBA" id="ARBA00023170"/>
    </source>
</evidence>
<keyword evidence="3 10" id="KW-1134">Transmembrane beta strand</keyword>
<keyword evidence="2 10" id="KW-0813">Transport</keyword>
<dbReference type="STRING" id="545694.TREPR_0537"/>
<keyword evidence="5" id="KW-0732">Signal</keyword>
<evidence type="ECO:0000256" key="2">
    <source>
        <dbReference type="ARBA" id="ARBA00022448"/>
    </source>
</evidence>